<dbReference type="GO" id="GO:0051959">
    <property type="term" value="F:dynein light intermediate chain binding"/>
    <property type="evidence" value="ECO:0007669"/>
    <property type="project" value="InterPro"/>
</dbReference>
<evidence type="ECO:0000313" key="5">
    <source>
        <dbReference type="Proteomes" id="UP001283361"/>
    </source>
</evidence>
<dbReference type="Pfam" id="PF08385">
    <property type="entry name" value="DHC_N1"/>
    <property type="match status" value="1"/>
</dbReference>
<dbReference type="PANTHER" id="PTHR22878">
    <property type="entry name" value="DYNEIN HEAVY CHAIN 6, AXONEMAL-LIKE-RELATED"/>
    <property type="match status" value="1"/>
</dbReference>
<evidence type="ECO:0000313" key="4">
    <source>
        <dbReference type="EMBL" id="KAK3792438.1"/>
    </source>
</evidence>
<keyword evidence="2" id="KW-0732">Signal</keyword>
<proteinExistence type="predicted"/>
<sequence>MVCTNLLPVTLTFLLTLCLVNRPLGVFSTKTVTETLAPMMNAMRMIWIISRHYNTDELMVPLMSRIAWELCERVVRVVNVSTLFKLEASTIKKITSSAVTMLDTWKSSYLFIRAKIETSGRGIRWEFDRRKLFDRTEYMAIICKDLHDMAQVIEEFLNIFSQELKNVTGDAERIDEVVDQVYELVEPIMQLPYDIFSPVRASSWNNLKVKFYKRVKEIEQTAKVFIDDSFQSLRSSEGAFELLMKLKNIKSRETVNQRMQSKFRNVIMQFNKEVESTAAIFMENKVKPPVFRNYPPVSGSIYWERFLVHRIKSSIIHFQSMQEMMSTDLGKMATHKYLTTAKSMRKYELQVAGMWSEAVERLLNQYLSCPLITKSDASPADLEGRFSDSEELAQLEGRFSDSEELPQLEAPFSDSEELAQLEGRFSDSEELAQTNPADLEGRFSDSEELAQLEGRFSNSEELAQLEAPLSDSEELAQLEGRFSHSEELAQLGSFFGPRRALSAWSYASSTDLEDRFSDSNSLLSLWDVSQTSSVCPTDLEDRFLDSEELAQLADLKGRFSDREDLSQIVPLNYRFVSQTQESFLNSSDATPADLKGRFSDSEELGQPVPFSSLSPFITKSDASPPDLDGRFSDSVELPQLVGRFSDLEELPQFEGRYLDSQELAQLREISSFSLSLSLYLFSSLSPLSTKSDASPADLEGRFSDSEELA</sequence>
<name>A0AAE1ARA9_9GAST</name>
<evidence type="ECO:0000256" key="2">
    <source>
        <dbReference type="SAM" id="SignalP"/>
    </source>
</evidence>
<gene>
    <name evidence="4" type="ORF">RRG08_045979</name>
</gene>
<dbReference type="InterPro" id="IPR026983">
    <property type="entry name" value="DHC"/>
</dbReference>
<reference evidence="4" key="1">
    <citation type="journal article" date="2023" name="G3 (Bethesda)">
        <title>A reference genome for the long-term kleptoplast-retaining sea slug Elysia crispata morphotype clarki.</title>
        <authorList>
            <person name="Eastman K.E."/>
            <person name="Pendleton A.L."/>
            <person name="Shaikh M.A."/>
            <person name="Suttiyut T."/>
            <person name="Ogas R."/>
            <person name="Tomko P."/>
            <person name="Gavelis G."/>
            <person name="Widhalm J.R."/>
            <person name="Wisecaver J.H."/>
        </authorList>
    </citation>
    <scope>NUCLEOTIDE SEQUENCE</scope>
    <source>
        <strain evidence="4">ECLA1</strain>
    </source>
</reference>
<dbReference type="GO" id="GO:0007018">
    <property type="term" value="P:microtubule-based movement"/>
    <property type="evidence" value="ECO:0007669"/>
    <property type="project" value="InterPro"/>
</dbReference>
<organism evidence="4 5">
    <name type="scientific">Elysia crispata</name>
    <name type="common">lettuce slug</name>
    <dbReference type="NCBI Taxonomy" id="231223"/>
    <lineage>
        <taxon>Eukaryota</taxon>
        <taxon>Metazoa</taxon>
        <taxon>Spiralia</taxon>
        <taxon>Lophotrochozoa</taxon>
        <taxon>Mollusca</taxon>
        <taxon>Gastropoda</taxon>
        <taxon>Heterobranchia</taxon>
        <taxon>Euthyneura</taxon>
        <taxon>Panpulmonata</taxon>
        <taxon>Sacoglossa</taxon>
        <taxon>Placobranchoidea</taxon>
        <taxon>Plakobranchidae</taxon>
        <taxon>Elysia</taxon>
    </lineage>
</organism>
<dbReference type="InterPro" id="IPR013594">
    <property type="entry name" value="Dynein_heavy_tail"/>
</dbReference>
<dbReference type="Proteomes" id="UP001283361">
    <property type="component" value="Unassembled WGS sequence"/>
</dbReference>
<feature type="region of interest" description="Disordered" evidence="1">
    <location>
        <begin position="594"/>
        <end position="617"/>
    </location>
</feature>
<dbReference type="EMBL" id="JAWDGP010001377">
    <property type="protein sequence ID" value="KAK3792438.1"/>
    <property type="molecule type" value="Genomic_DNA"/>
</dbReference>
<feature type="domain" description="Dynein heavy chain tail" evidence="3">
    <location>
        <begin position="27"/>
        <end position="377"/>
    </location>
</feature>
<keyword evidence="5" id="KW-1185">Reference proteome</keyword>
<dbReference type="PANTHER" id="PTHR22878:SF63">
    <property type="entry name" value="DYNEIN AXONEMAL HEAVY CHAIN 10"/>
    <property type="match status" value="1"/>
</dbReference>
<accession>A0AAE1ARA9</accession>
<feature type="signal peptide" evidence="2">
    <location>
        <begin position="1"/>
        <end position="25"/>
    </location>
</feature>
<comment type="caution">
    <text evidence="4">The sequence shown here is derived from an EMBL/GenBank/DDBJ whole genome shotgun (WGS) entry which is preliminary data.</text>
</comment>
<dbReference type="GO" id="GO:0030286">
    <property type="term" value="C:dynein complex"/>
    <property type="evidence" value="ECO:0007669"/>
    <property type="project" value="InterPro"/>
</dbReference>
<feature type="compositionally biased region" description="Basic and acidic residues" evidence="1">
    <location>
        <begin position="698"/>
        <end position="709"/>
    </location>
</feature>
<dbReference type="AlphaFoldDB" id="A0AAE1ARA9"/>
<protein>
    <recommendedName>
        <fullName evidence="3">Dynein heavy chain tail domain-containing protein</fullName>
    </recommendedName>
</protein>
<evidence type="ECO:0000256" key="1">
    <source>
        <dbReference type="SAM" id="MobiDB-lite"/>
    </source>
</evidence>
<feature type="region of interest" description="Disordered" evidence="1">
    <location>
        <begin position="686"/>
        <end position="709"/>
    </location>
</feature>
<evidence type="ECO:0000259" key="3">
    <source>
        <dbReference type="Pfam" id="PF08385"/>
    </source>
</evidence>
<feature type="chain" id="PRO_5042135743" description="Dynein heavy chain tail domain-containing protein" evidence="2">
    <location>
        <begin position="26"/>
        <end position="709"/>
    </location>
</feature>
<dbReference type="GO" id="GO:0045505">
    <property type="term" value="F:dynein intermediate chain binding"/>
    <property type="evidence" value="ECO:0007669"/>
    <property type="project" value="InterPro"/>
</dbReference>